<evidence type="ECO:0000256" key="1">
    <source>
        <dbReference type="SAM" id="MobiDB-lite"/>
    </source>
</evidence>
<reference evidence="4" key="1">
    <citation type="journal article" date="2019" name="Int. J. Syst. Evol. Microbiol.">
        <title>The Global Catalogue of Microorganisms (GCM) 10K type strain sequencing project: providing services to taxonomists for standard genome sequencing and annotation.</title>
        <authorList>
            <consortium name="The Broad Institute Genomics Platform"/>
            <consortium name="The Broad Institute Genome Sequencing Center for Infectious Disease"/>
            <person name="Wu L."/>
            <person name="Ma J."/>
        </authorList>
    </citation>
    <scope>NUCLEOTIDE SEQUENCE [LARGE SCALE GENOMIC DNA]</scope>
    <source>
        <strain evidence="4">JCM 11117</strain>
    </source>
</reference>
<feature type="domain" description="DUF397" evidence="2">
    <location>
        <begin position="10"/>
        <end position="61"/>
    </location>
</feature>
<protein>
    <submittedName>
        <fullName evidence="3">DUF397 domain-containing protein</fullName>
    </submittedName>
</protein>
<sequence>MTSQRGNEPEWRKSSQSGQGNDCLEVCFGDDGVLVRDSKERDGHVMHFSAAQWHAFVAAVRSREFGD</sequence>
<dbReference type="Proteomes" id="UP001499967">
    <property type="component" value="Unassembled WGS sequence"/>
</dbReference>
<keyword evidence="4" id="KW-1185">Reference proteome</keyword>
<organism evidence="3 4">
    <name type="scientific">Pseudonocardia zijingensis</name>
    <dbReference type="NCBI Taxonomy" id="153376"/>
    <lineage>
        <taxon>Bacteria</taxon>
        <taxon>Bacillati</taxon>
        <taxon>Actinomycetota</taxon>
        <taxon>Actinomycetes</taxon>
        <taxon>Pseudonocardiales</taxon>
        <taxon>Pseudonocardiaceae</taxon>
        <taxon>Pseudonocardia</taxon>
    </lineage>
</organism>
<name>A0ABP3YT84_9PSEU</name>
<dbReference type="Pfam" id="PF04149">
    <property type="entry name" value="DUF397"/>
    <property type="match status" value="1"/>
</dbReference>
<dbReference type="RefSeq" id="WP_343946442.1">
    <property type="nucleotide sequence ID" value="NZ_BAAAHP010000280.1"/>
</dbReference>
<proteinExistence type="predicted"/>
<comment type="caution">
    <text evidence="3">The sequence shown here is derived from an EMBL/GenBank/DDBJ whole genome shotgun (WGS) entry which is preliminary data.</text>
</comment>
<evidence type="ECO:0000259" key="2">
    <source>
        <dbReference type="Pfam" id="PF04149"/>
    </source>
</evidence>
<feature type="region of interest" description="Disordered" evidence="1">
    <location>
        <begin position="1"/>
        <end position="22"/>
    </location>
</feature>
<dbReference type="InterPro" id="IPR007278">
    <property type="entry name" value="DUF397"/>
</dbReference>
<accession>A0ABP3YT84</accession>
<evidence type="ECO:0000313" key="4">
    <source>
        <dbReference type="Proteomes" id="UP001499967"/>
    </source>
</evidence>
<gene>
    <name evidence="3" type="ORF">GCM10009559_73490</name>
</gene>
<dbReference type="EMBL" id="BAAAHP010000280">
    <property type="protein sequence ID" value="GAA0905474.1"/>
    <property type="molecule type" value="Genomic_DNA"/>
</dbReference>
<evidence type="ECO:0000313" key="3">
    <source>
        <dbReference type="EMBL" id="GAA0905474.1"/>
    </source>
</evidence>